<comment type="caution">
    <text evidence="2">The sequence shown here is derived from an EMBL/GenBank/DDBJ whole genome shotgun (WGS) entry which is preliminary data.</text>
</comment>
<name>A0A226N2C2_CALSU</name>
<proteinExistence type="predicted"/>
<dbReference type="Proteomes" id="UP000198323">
    <property type="component" value="Unassembled WGS sequence"/>
</dbReference>
<evidence type="ECO:0000313" key="3">
    <source>
        <dbReference type="Proteomes" id="UP000198323"/>
    </source>
</evidence>
<evidence type="ECO:0000256" key="1">
    <source>
        <dbReference type="SAM" id="MobiDB-lite"/>
    </source>
</evidence>
<sequence length="194" mass="20801">MMHLLSPCTDITDGHQVAGGGKARLSTCVGTAGETRSLRGSQSWAREYAHHHRHRCKSAHLLLRIAPTLGPATLATQRCHPAPLGFVPQVTLHLAITHQATIPTGTTHRATTTITMATMGIPHMAHQGAHQGAHLDAHQAPMTAIRSTRRSTRRSTPSVPTSITEASTQAAQAARAALILTEENIYVCCEAPRR</sequence>
<keyword evidence="3" id="KW-1185">Reference proteome</keyword>
<gene>
    <name evidence="2" type="ORF">ASZ78_010226</name>
</gene>
<accession>A0A226N2C2</accession>
<protein>
    <submittedName>
        <fullName evidence="2">Uncharacterized protein</fullName>
    </submittedName>
</protein>
<dbReference type="EMBL" id="MCFN01000272">
    <property type="protein sequence ID" value="OXB61470.1"/>
    <property type="molecule type" value="Genomic_DNA"/>
</dbReference>
<organism evidence="2 3">
    <name type="scientific">Callipepla squamata</name>
    <name type="common">Scaled quail</name>
    <dbReference type="NCBI Taxonomy" id="9009"/>
    <lineage>
        <taxon>Eukaryota</taxon>
        <taxon>Metazoa</taxon>
        <taxon>Chordata</taxon>
        <taxon>Craniata</taxon>
        <taxon>Vertebrata</taxon>
        <taxon>Euteleostomi</taxon>
        <taxon>Archelosauria</taxon>
        <taxon>Archosauria</taxon>
        <taxon>Dinosauria</taxon>
        <taxon>Saurischia</taxon>
        <taxon>Theropoda</taxon>
        <taxon>Coelurosauria</taxon>
        <taxon>Aves</taxon>
        <taxon>Neognathae</taxon>
        <taxon>Galloanserae</taxon>
        <taxon>Galliformes</taxon>
        <taxon>Odontophoridae</taxon>
        <taxon>Callipepla</taxon>
    </lineage>
</organism>
<feature type="region of interest" description="Disordered" evidence="1">
    <location>
        <begin position="144"/>
        <end position="163"/>
    </location>
</feature>
<reference evidence="2 3" key="1">
    <citation type="submission" date="2016-07" db="EMBL/GenBank/DDBJ databases">
        <title>Disparate Historic Effective Population Sizes Predicted by Modern Levels of Genome Diversity for the Scaled Quail (Callipepla squamata) and the Northern Bobwhite (Colinus virginianus): Inferences from First and Second Generation Draft Genome Assemblies for Sympatric New World Quail.</title>
        <authorList>
            <person name="Oldeschulte D.L."/>
            <person name="Halley Y.A."/>
            <person name="Bhattarai E.K."/>
            <person name="Brashear W.A."/>
            <person name="Hill J."/>
            <person name="Metz R.P."/>
            <person name="Johnson C.D."/>
            <person name="Rollins D."/>
            <person name="Peterson M.J."/>
            <person name="Bickhart D.M."/>
            <person name="Decker J.E."/>
            <person name="Seabury C.M."/>
        </authorList>
    </citation>
    <scope>NUCLEOTIDE SEQUENCE [LARGE SCALE GENOMIC DNA]</scope>
    <source>
        <strain evidence="2 3">Texas</strain>
        <tissue evidence="2">Leg muscle</tissue>
    </source>
</reference>
<feature type="compositionally biased region" description="Low complexity" evidence="1">
    <location>
        <begin position="154"/>
        <end position="163"/>
    </location>
</feature>
<dbReference type="AlphaFoldDB" id="A0A226N2C2"/>
<evidence type="ECO:0000313" key="2">
    <source>
        <dbReference type="EMBL" id="OXB61470.1"/>
    </source>
</evidence>